<protein>
    <submittedName>
        <fullName evidence="1">Uncharacterized protein</fullName>
    </submittedName>
</protein>
<organism evidence="1 2">
    <name type="scientific">Streptomyces malaysiense</name>
    <dbReference type="NCBI Taxonomy" id="1428626"/>
    <lineage>
        <taxon>Bacteria</taxon>
        <taxon>Bacillati</taxon>
        <taxon>Actinomycetota</taxon>
        <taxon>Actinomycetes</taxon>
        <taxon>Kitasatosporales</taxon>
        <taxon>Streptomycetaceae</taxon>
        <taxon>Streptomyces</taxon>
    </lineage>
</organism>
<accession>A0A1J4PXQ7</accession>
<proteinExistence type="predicted"/>
<name>A0A1J4PXQ7_9ACTN</name>
<dbReference type="RefSeq" id="WP_071387575.1">
    <property type="nucleotide sequence ID" value="NZ_LBDA02000052.1"/>
</dbReference>
<gene>
    <name evidence="1" type="ORF">VT52_021705</name>
</gene>
<dbReference type="EMBL" id="LBDA02000052">
    <property type="protein sequence ID" value="OIK25482.1"/>
    <property type="molecule type" value="Genomic_DNA"/>
</dbReference>
<evidence type="ECO:0000313" key="1">
    <source>
        <dbReference type="EMBL" id="OIK25482.1"/>
    </source>
</evidence>
<sequence length="100" mass="10424">MVLALDGDGTPWRRRRLWDSSAVVRKAPLGAGSTLSVVRESSLPDGSPVPVYDPAGGANTMAGLCLLSADRPQSVVRDLTALVDALPDILRVDGAEEALA</sequence>
<keyword evidence="2" id="KW-1185">Reference proteome</keyword>
<comment type="caution">
    <text evidence="1">The sequence shown here is derived from an EMBL/GenBank/DDBJ whole genome shotgun (WGS) entry which is preliminary data.</text>
</comment>
<dbReference type="Proteomes" id="UP000034838">
    <property type="component" value="Unassembled WGS sequence"/>
</dbReference>
<dbReference type="AlphaFoldDB" id="A0A1J4PXQ7"/>
<evidence type="ECO:0000313" key="2">
    <source>
        <dbReference type="Proteomes" id="UP000034838"/>
    </source>
</evidence>
<reference evidence="1" key="1">
    <citation type="submission" date="2016-10" db="EMBL/GenBank/DDBJ databases">
        <title>Genome sequence of Streptomyces malaysiense MUSC 136.</title>
        <authorList>
            <person name="Lee L.-H."/>
            <person name="Ser H.-L."/>
        </authorList>
    </citation>
    <scope>NUCLEOTIDE SEQUENCE [LARGE SCALE GENOMIC DNA]</scope>
    <source>
        <strain evidence="1">MUSC 136</strain>
    </source>
</reference>